<dbReference type="Proteomes" id="UP000035017">
    <property type="component" value="Unassembled WGS sequence"/>
</dbReference>
<proteinExistence type="predicted"/>
<dbReference type="InterPro" id="IPR003615">
    <property type="entry name" value="HNH_nuc"/>
</dbReference>
<dbReference type="EMBL" id="JXQV01000015">
    <property type="protein sequence ID" value="KIQ01087.1"/>
    <property type="molecule type" value="Genomic_DNA"/>
</dbReference>
<evidence type="ECO:0000313" key="2">
    <source>
        <dbReference type="EMBL" id="KIQ01087.1"/>
    </source>
</evidence>
<dbReference type="Pfam" id="PF13391">
    <property type="entry name" value="HNH_2"/>
    <property type="match status" value="1"/>
</dbReference>
<accession>A0A0D0KSC8</accession>
<comment type="caution">
    <text evidence="2">The sequence shown here is derived from an EMBL/GenBank/DDBJ whole genome shotgun (WGS) entry which is preliminary data.</text>
</comment>
<gene>
    <name evidence="2" type="ORF">RU07_15970</name>
</gene>
<feature type="domain" description="HNH nuclease" evidence="1">
    <location>
        <begin position="214"/>
        <end position="266"/>
    </location>
</feature>
<name>A0A0D0KSC8_AGRTU</name>
<evidence type="ECO:0000259" key="1">
    <source>
        <dbReference type="Pfam" id="PF13391"/>
    </source>
</evidence>
<organism evidence="2 3">
    <name type="scientific">Agrobacterium tumefaciens</name>
    <dbReference type="NCBI Taxonomy" id="358"/>
    <lineage>
        <taxon>Bacteria</taxon>
        <taxon>Pseudomonadati</taxon>
        <taxon>Pseudomonadota</taxon>
        <taxon>Alphaproteobacteria</taxon>
        <taxon>Hyphomicrobiales</taxon>
        <taxon>Rhizobiaceae</taxon>
        <taxon>Rhizobium/Agrobacterium group</taxon>
        <taxon>Agrobacterium</taxon>
        <taxon>Agrobacterium tumefaciens complex</taxon>
    </lineage>
</organism>
<sequence>MSIWWVNTGARFREQKEAGALWCPNRSVRKDKSLGPPQWHWSIIQEVRAGEFVVVARDGFIEGVAVAKTTALPNRPKPHTFPDQDSWNSEGWLLPVELITFDKRISRESMSNGLFRYAAPRSPFRIDEDGKIEGNQVYFAELPGADAPEFFERIRIALEMQRPGGLDDALATTAETPESQPHGVKATTREAIIQARVGQGQFRESLMTMWASKCCATGLEHKNLLRASHIVAWSAATDHERLSPFNGLLLSAAYDAAFDAHLITLNAGGEWENVAGLKPEELNQAGLGNLEDQKVIGLKDEHFEYLVKHNQNARVKWAKLQ</sequence>
<protein>
    <recommendedName>
        <fullName evidence="1">HNH nuclease domain-containing protein</fullName>
    </recommendedName>
</protein>
<dbReference type="AlphaFoldDB" id="A0A0D0KSC8"/>
<reference evidence="2 3" key="1">
    <citation type="submission" date="2014-12" db="EMBL/GenBank/DDBJ databases">
        <title>16Stimator: statistical estimation of ribosomal gene copy numbers from draft genome assemblies.</title>
        <authorList>
            <person name="Perisin M.A."/>
            <person name="Vetter M."/>
            <person name="Gilbert J.A."/>
            <person name="Bergelson J."/>
        </authorList>
    </citation>
    <scope>NUCLEOTIDE SEQUENCE [LARGE SCALE GENOMIC DNA]</scope>
    <source>
        <strain evidence="2 3">MEJ076</strain>
    </source>
</reference>
<dbReference type="OrthoDB" id="9811869at2"/>
<evidence type="ECO:0000313" key="3">
    <source>
        <dbReference type="Proteomes" id="UP000035017"/>
    </source>
</evidence>